<dbReference type="PANTHER" id="PTHR19848">
    <property type="entry name" value="WD40 REPEAT PROTEIN"/>
    <property type="match status" value="1"/>
</dbReference>
<dbReference type="GO" id="GO:0005730">
    <property type="term" value="C:nucleolus"/>
    <property type="evidence" value="ECO:0007669"/>
    <property type="project" value="TreeGrafter"/>
</dbReference>
<evidence type="ECO:0000256" key="2">
    <source>
        <dbReference type="ARBA" id="ARBA00022574"/>
    </source>
</evidence>
<keyword evidence="4" id="KW-0539">Nucleus</keyword>
<feature type="domain" description="DDB1- and CUL4-associated factor 12 beta-propeller" evidence="6">
    <location>
        <begin position="119"/>
        <end position="408"/>
    </location>
</feature>
<evidence type="ECO:0000313" key="8">
    <source>
        <dbReference type="Proteomes" id="UP000612746"/>
    </source>
</evidence>
<evidence type="ECO:0000313" key="7">
    <source>
        <dbReference type="EMBL" id="KAG2182981.1"/>
    </source>
</evidence>
<dbReference type="InterPro" id="IPR015943">
    <property type="entry name" value="WD40/YVTN_repeat-like_dom_sf"/>
</dbReference>
<dbReference type="PROSITE" id="PS50294">
    <property type="entry name" value="WD_REPEATS_REGION"/>
    <property type="match status" value="1"/>
</dbReference>
<keyword evidence="8" id="KW-1185">Reference proteome</keyword>
<evidence type="ECO:0000256" key="4">
    <source>
        <dbReference type="ARBA" id="ARBA00023242"/>
    </source>
</evidence>
<reference evidence="7" key="1">
    <citation type="submission" date="2020-12" db="EMBL/GenBank/DDBJ databases">
        <title>Metabolic potential, ecology and presence of endohyphal bacteria is reflected in genomic diversity of Mucoromycotina.</title>
        <authorList>
            <person name="Muszewska A."/>
            <person name="Okrasinska A."/>
            <person name="Steczkiewicz K."/>
            <person name="Drgas O."/>
            <person name="Orlowska M."/>
            <person name="Perlinska-Lenart U."/>
            <person name="Aleksandrzak-Piekarczyk T."/>
            <person name="Szatraj K."/>
            <person name="Zielenkiewicz U."/>
            <person name="Pilsyk S."/>
            <person name="Malc E."/>
            <person name="Mieczkowski P."/>
            <person name="Kruszewska J.S."/>
            <person name="Biernat P."/>
            <person name="Pawlowska J."/>
        </authorList>
    </citation>
    <scope>NUCLEOTIDE SEQUENCE</scope>
    <source>
        <strain evidence="7">WA0000051536</strain>
    </source>
</reference>
<proteinExistence type="predicted"/>
<keyword evidence="3" id="KW-0677">Repeat</keyword>
<evidence type="ECO:0000256" key="1">
    <source>
        <dbReference type="ARBA" id="ARBA00004123"/>
    </source>
</evidence>
<comment type="caution">
    <text evidence="7">The sequence shown here is derived from an EMBL/GenBank/DDBJ whole genome shotgun (WGS) entry which is preliminary data.</text>
</comment>
<gene>
    <name evidence="7" type="ORF">INT44_005962</name>
</gene>
<dbReference type="InterPro" id="IPR036322">
    <property type="entry name" value="WD40_repeat_dom_sf"/>
</dbReference>
<dbReference type="InterPro" id="IPR001680">
    <property type="entry name" value="WD40_rpt"/>
</dbReference>
<dbReference type="SUPFAM" id="SSF50978">
    <property type="entry name" value="WD40 repeat-like"/>
    <property type="match status" value="1"/>
</dbReference>
<dbReference type="InterPro" id="IPR056151">
    <property type="entry name" value="Beta-prop_DCAF12"/>
</dbReference>
<name>A0A8H7PZG1_9FUNG</name>
<dbReference type="SMART" id="SM00320">
    <property type="entry name" value="WD40"/>
    <property type="match status" value="3"/>
</dbReference>
<sequence>MRPNELLWKREIGQKFSVTHWQESTVTQVPRTLKESPVDITGSDKVFSSYWLNDVDILFGTKDQKLRVYNVNHAKIFDIQLPSYSPISNTLKDNVIYSRDSYRAQNFCRDNNHLPKNLTAPLAGIRAISANPAGTLIAVASGNPYYIYILDLPSLSSNTILQGHTDAIFSVDWIDNETVISGSRDGTMKCWKLDGHKLQTVQEDNTRRPIGILEPTWSTTEIDSQRIRDLIYLDRKAVTLSSNGFLDIWDMEEQTAVNSFGLPFPLEAVCMAGNMQNATVAIGSQAHVAIMDARSGSSVHTFQSVNDYTGVRSLDYCDYIITSGGGMGHIGWYDLRAQRYLKIDGQDFRSASAGWFAVENDLQNSSGGWHGNPTKAIYTLKYNHQRTKLFAAGGPLEANIKGASAGVWM</sequence>
<keyword evidence="2 5" id="KW-0853">WD repeat</keyword>
<dbReference type="OrthoDB" id="10251741at2759"/>
<comment type="subcellular location">
    <subcellularLocation>
        <location evidence="1">Nucleus</location>
    </subcellularLocation>
</comment>
<dbReference type="Proteomes" id="UP000612746">
    <property type="component" value="Unassembled WGS sequence"/>
</dbReference>
<dbReference type="AlphaFoldDB" id="A0A8H7PZG1"/>
<dbReference type="Gene3D" id="2.130.10.10">
    <property type="entry name" value="YVTN repeat-like/Quinoprotein amine dehydrogenase"/>
    <property type="match status" value="2"/>
</dbReference>
<dbReference type="EMBL" id="JAEPRA010000007">
    <property type="protein sequence ID" value="KAG2182981.1"/>
    <property type="molecule type" value="Genomic_DNA"/>
</dbReference>
<feature type="repeat" description="WD" evidence="5">
    <location>
        <begin position="161"/>
        <end position="201"/>
    </location>
</feature>
<dbReference type="PANTHER" id="PTHR19848:SF0">
    <property type="entry name" value="NOTCHLESS PROTEIN HOMOLOG 1"/>
    <property type="match status" value="1"/>
</dbReference>
<evidence type="ECO:0000256" key="5">
    <source>
        <dbReference type="PROSITE-ProRule" id="PRU00221"/>
    </source>
</evidence>
<dbReference type="Pfam" id="PF23760">
    <property type="entry name" value="Beta-prop_DCAF12"/>
    <property type="match status" value="1"/>
</dbReference>
<protein>
    <recommendedName>
        <fullName evidence="6">DDB1- and CUL4-associated factor 12 beta-propeller domain-containing protein</fullName>
    </recommendedName>
</protein>
<dbReference type="PROSITE" id="PS50082">
    <property type="entry name" value="WD_REPEATS_2"/>
    <property type="match status" value="1"/>
</dbReference>
<dbReference type="GO" id="GO:0000027">
    <property type="term" value="P:ribosomal large subunit assembly"/>
    <property type="evidence" value="ECO:0007669"/>
    <property type="project" value="TreeGrafter"/>
</dbReference>
<evidence type="ECO:0000256" key="3">
    <source>
        <dbReference type="ARBA" id="ARBA00022737"/>
    </source>
</evidence>
<evidence type="ECO:0000259" key="6">
    <source>
        <dbReference type="Pfam" id="PF23760"/>
    </source>
</evidence>
<organism evidence="7 8">
    <name type="scientific">Umbelopsis vinacea</name>
    <dbReference type="NCBI Taxonomy" id="44442"/>
    <lineage>
        <taxon>Eukaryota</taxon>
        <taxon>Fungi</taxon>
        <taxon>Fungi incertae sedis</taxon>
        <taxon>Mucoromycota</taxon>
        <taxon>Mucoromycotina</taxon>
        <taxon>Umbelopsidomycetes</taxon>
        <taxon>Umbelopsidales</taxon>
        <taxon>Umbelopsidaceae</taxon>
        <taxon>Umbelopsis</taxon>
    </lineage>
</organism>
<accession>A0A8H7PZG1</accession>